<dbReference type="AlphaFoldDB" id="A0A0F9KN69"/>
<dbReference type="EMBL" id="LAZR01013099">
    <property type="protein sequence ID" value="KKM23568.1"/>
    <property type="molecule type" value="Genomic_DNA"/>
</dbReference>
<protein>
    <submittedName>
        <fullName evidence="1">Uncharacterized protein</fullName>
    </submittedName>
</protein>
<dbReference type="SUPFAM" id="SSF48403">
    <property type="entry name" value="Ankyrin repeat"/>
    <property type="match status" value="1"/>
</dbReference>
<reference evidence="1" key="1">
    <citation type="journal article" date="2015" name="Nature">
        <title>Complex archaea that bridge the gap between prokaryotes and eukaryotes.</title>
        <authorList>
            <person name="Spang A."/>
            <person name="Saw J.H."/>
            <person name="Jorgensen S.L."/>
            <person name="Zaremba-Niedzwiedzka K."/>
            <person name="Martijn J."/>
            <person name="Lind A.E."/>
            <person name="van Eijk R."/>
            <person name="Schleper C."/>
            <person name="Guy L."/>
            <person name="Ettema T.J."/>
        </authorList>
    </citation>
    <scope>NUCLEOTIDE SEQUENCE</scope>
</reference>
<evidence type="ECO:0000313" key="1">
    <source>
        <dbReference type="EMBL" id="KKM23568.1"/>
    </source>
</evidence>
<gene>
    <name evidence="1" type="ORF">LCGC14_1613910</name>
</gene>
<organism evidence="1">
    <name type="scientific">marine sediment metagenome</name>
    <dbReference type="NCBI Taxonomy" id="412755"/>
    <lineage>
        <taxon>unclassified sequences</taxon>
        <taxon>metagenomes</taxon>
        <taxon>ecological metagenomes</taxon>
    </lineage>
</organism>
<dbReference type="Gene3D" id="1.25.40.10">
    <property type="entry name" value="Tetratricopeptide repeat domain"/>
    <property type="match status" value="1"/>
</dbReference>
<name>A0A0F9KN69_9ZZZZ</name>
<dbReference type="SUPFAM" id="SSF48452">
    <property type="entry name" value="TPR-like"/>
    <property type="match status" value="1"/>
</dbReference>
<dbReference type="InterPro" id="IPR011990">
    <property type="entry name" value="TPR-like_helical_dom_sf"/>
</dbReference>
<dbReference type="Gene3D" id="1.25.40.20">
    <property type="entry name" value="Ankyrin repeat-containing domain"/>
    <property type="match status" value="1"/>
</dbReference>
<comment type="caution">
    <text evidence="1">The sequence shown here is derived from an EMBL/GenBank/DDBJ whole genome shotgun (WGS) entry which is preliminary data.</text>
</comment>
<proteinExistence type="predicted"/>
<dbReference type="InterPro" id="IPR036770">
    <property type="entry name" value="Ankyrin_rpt-contain_sf"/>
</dbReference>
<accession>A0A0F9KN69</accession>
<sequence length="522" mass="59275">MAAQIYPQYHQYSTPHFSYLFKFTTPTSLILKVSSVSQKVVVKLPLSREKLEKEYFDIISNKKDLSVVLEHLVKIEMLSREYFPVSTRIEQIQQFIQSKDWLNAEKEALEGLQQGSEVEKIVYYQLLEKIYNASNPEKLEELWSSQGKACIEASQLSEAEKIYEKAFKRFESFNSAFNLAHVFNKQKAVDKSVQTYYKALGIALLNGELEKVSLCIQVIREIDPTLETLDSNQKMQLLMQSQLLKVSTTLQAHQRGLFRFLTVIPGKHLNTQLDSLLYNAVVQGEVVIITMVLEHSDLVDINEYLSNEPLIITAAQRGNEAIVKALLTHPDIDIDCKRSSPPGTALSIAEQAGHKSIVDILHSHSKTLAEDLFVFQNKSLEATEHLHIYIYQDKAGRQCLIFIGIDQKGTRKLLDISCQSKQTLQHHLKRLEDRGLKEVKFMTMTENASTLSRRASPTPSPLLSIYSEPGEIRTKLGAGVAHVYKEISEKIFVLIKFVGSTSFSEAVIYRAIKLKGKDYFTP</sequence>